<dbReference type="EMBL" id="FTNE01000009">
    <property type="protein sequence ID" value="SIQ77680.1"/>
    <property type="molecule type" value="Genomic_DNA"/>
</dbReference>
<dbReference type="Pfam" id="PF00593">
    <property type="entry name" value="TonB_dep_Rec_b-barrel"/>
    <property type="match status" value="1"/>
</dbReference>
<keyword evidence="10 12" id="KW-0472">Membrane</keyword>
<dbReference type="Gene3D" id="2.170.130.10">
    <property type="entry name" value="TonB-dependent receptor, plug domain"/>
    <property type="match status" value="1"/>
</dbReference>
<evidence type="ECO:0000256" key="4">
    <source>
        <dbReference type="ARBA" id="ARBA00022496"/>
    </source>
</evidence>
<dbReference type="InterPro" id="IPR037066">
    <property type="entry name" value="Plug_dom_sf"/>
</dbReference>
<evidence type="ECO:0000256" key="10">
    <source>
        <dbReference type="ARBA" id="ARBA00023136"/>
    </source>
</evidence>
<feature type="domain" description="TonB-dependent receptor-like beta-barrel" evidence="16">
    <location>
        <begin position="325"/>
        <end position="792"/>
    </location>
</feature>
<dbReference type="RefSeq" id="WP_051657209.1">
    <property type="nucleotide sequence ID" value="NZ_FTNE01000009.1"/>
</dbReference>
<evidence type="ECO:0000313" key="18">
    <source>
        <dbReference type="EMBL" id="SIQ77680.1"/>
    </source>
</evidence>
<dbReference type="InterPro" id="IPR036942">
    <property type="entry name" value="Beta-barrel_TonB_sf"/>
</dbReference>
<evidence type="ECO:0000313" key="19">
    <source>
        <dbReference type="Proteomes" id="UP000186308"/>
    </source>
</evidence>
<dbReference type="Gene3D" id="2.40.170.20">
    <property type="entry name" value="TonB-dependent receptor, beta-barrel domain"/>
    <property type="match status" value="1"/>
</dbReference>
<dbReference type="SUPFAM" id="SSF56935">
    <property type="entry name" value="Porins"/>
    <property type="match status" value="1"/>
</dbReference>
<dbReference type="GO" id="GO:0009279">
    <property type="term" value="C:cell outer membrane"/>
    <property type="evidence" value="ECO:0007669"/>
    <property type="project" value="UniProtKB-SubCell"/>
</dbReference>
<evidence type="ECO:0000259" key="17">
    <source>
        <dbReference type="Pfam" id="PF07715"/>
    </source>
</evidence>
<keyword evidence="4" id="KW-0410">Iron transport</keyword>
<evidence type="ECO:0000259" key="16">
    <source>
        <dbReference type="Pfam" id="PF00593"/>
    </source>
</evidence>
<dbReference type="GO" id="GO:0015344">
    <property type="term" value="F:siderophore uptake transmembrane transporter activity"/>
    <property type="evidence" value="ECO:0007669"/>
    <property type="project" value="TreeGrafter"/>
</dbReference>
<evidence type="ECO:0000256" key="9">
    <source>
        <dbReference type="ARBA" id="ARBA00023077"/>
    </source>
</evidence>
<dbReference type="InterPro" id="IPR012910">
    <property type="entry name" value="Plug_dom"/>
</dbReference>
<keyword evidence="3 12" id="KW-1134">Transmembrane beta strand</keyword>
<name>A0A8G2CKJ1_ACIRU</name>
<evidence type="ECO:0000256" key="1">
    <source>
        <dbReference type="ARBA" id="ARBA00004571"/>
    </source>
</evidence>
<dbReference type="InterPro" id="IPR000531">
    <property type="entry name" value="Beta-barrel_TonB"/>
</dbReference>
<keyword evidence="8" id="KW-0406">Ion transport</keyword>
<keyword evidence="11 12" id="KW-0998">Cell outer membrane</keyword>
<comment type="caution">
    <text evidence="18">The sequence shown here is derived from an EMBL/GenBank/DDBJ whole genome shotgun (WGS) entry which is preliminary data.</text>
</comment>
<evidence type="ECO:0000256" key="15">
    <source>
        <dbReference type="SAM" id="SignalP"/>
    </source>
</evidence>
<dbReference type="OrthoDB" id="9760494at2"/>
<dbReference type="InterPro" id="IPR039426">
    <property type="entry name" value="TonB-dep_rcpt-like"/>
</dbReference>
<evidence type="ECO:0000256" key="14">
    <source>
        <dbReference type="RuleBase" id="RU003357"/>
    </source>
</evidence>
<evidence type="ECO:0000256" key="7">
    <source>
        <dbReference type="ARBA" id="ARBA00023004"/>
    </source>
</evidence>
<comment type="similarity">
    <text evidence="12 14">Belongs to the TonB-dependent receptor family.</text>
</comment>
<dbReference type="Pfam" id="PF07715">
    <property type="entry name" value="Plug"/>
    <property type="match status" value="1"/>
</dbReference>
<dbReference type="AlphaFoldDB" id="A0A8G2CKJ1"/>
<dbReference type="PROSITE" id="PS01156">
    <property type="entry name" value="TONB_DEPENDENT_REC_2"/>
    <property type="match status" value="1"/>
</dbReference>
<dbReference type="InterPro" id="IPR010917">
    <property type="entry name" value="TonB_rcpt_CS"/>
</dbReference>
<evidence type="ECO:0000256" key="12">
    <source>
        <dbReference type="PROSITE-ProRule" id="PRU01360"/>
    </source>
</evidence>
<evidence type="ECO:0000256" key="8">
    <source>
        <dbReference type="ARBA" id="ARBA00023065"/>
    </source>
</evidence>
<dbReference type="PANTHER" id="PTHR32552:SF89">
    <property type="entry name" value="CATECHOLATE SIDEROPHORE RECEPTOR FIU"/>
    <property type="match status" value="1"/>
</dbReference>
<evidence type="ECO:0000256" key="6">
    <source>
        <dbReference type="ARBA" id="ARBA00022729"/>
    </source>
</evidence>
<gene>
    <name evidence="18" type="ORF">SAMN05421828_10961</name>
</gene>
<keyword evidence="2 12" id="KW-0813">Transport</keyword>
<keyword evidence="5 12" id="KW-0812">Transmembrane</keyword>
<evidence type="ECO:0000256" key="5">
    <source>
        <dbReference type="ARBA" id="ARBA00022692"/>
    </source>
</evidence>
<evidence type="ECO:0000256" key="3">
    <source>
        <dbReference type="ARBA" id="ARBA00022452"/>
    </source>
</evidence>
<keyword evidence="19" id="KW-1185">Reference proteome</keyword>
<feature type="short sequence motif" description="TonB C-terminal box" evidence="13">
    <location>
        <begin position="824"/>
        <end position="841"/>
    </location>
</feature>
<evidence type="ECO:0000256" key="2">
    <source>
        <dbReference type="ARBA" id="ARBA00022448"/>
    </source>
</evidence>
<keyword evidence="6 15" id="KW-0732">Signal</keyword>
<evidence type="ECO:0000256" key="11">
    <source>
        <dbReference type="ARBA" id="ARBA00023237"/>
    </source>
</evidence>
<feature type="chain" id="PRO_5034214237" evidence="15">
    <location>
        <begin position="31"/>
        <end position="841"/>
    </location>
</feature>
<proteinExistence type="inferred from homology"/>
<organism evidence="18 19">
    <name type="scientific">Acidiphilium rubrum</name>
    <dbReference type="NCBI Taxonomy" id="526"/>
    <lineage>
        <taxon>Bacteria</taxon>
        <taxon>Pseudomonadati</taxon>
        <taxon>Pseudomonadota</taxon>
        <taxon>Alphaproteobacteria</taxon>
        <taxon>Acetobacterales</taxon>
        <taxon>Acidocellaceae</taxon>
        <taxon>Acidiphilium</taxon>
    </lineage>
</organism>
<feature type="domain" description="TonB-dependent receptor plug" evidence="17">
    <location>
        <begin position="80"/>
        <end position="160"/>
    </location>
</feature>
<dbReference type="PANTHER" id="PTHR32552">
    <property type="entry name" value="FERRICHROME IRON RECEPTOR-RELATED"/>
    <property type="match status" value="1"/>
</dbReference>
<evidence type="ECO:0000256" key="13">
    <source>
        <dbReference type="PROSITE-ProRule" id="PRU10144"/>
    </source>
</evidence>
<comment type="subcellular location">
    <subcellularLocation>
        <location evidence="1 12">Cell outer membrane</location>
        <topology evidence="1 12">Multi-pass membrane protein</topology>
    </subcellularLocation>
</comment>
<dbReference type="Proteomes" id="UP000186308">
    <property type="component" value="Unassembled WGS sequence"/>
</dbReference>
<reference evidence="18 19" key="1">
    <citation type="submission" date="2017-01" db="EMBL/GenBank/DDBJ databases">
        <authorList>
            <person name="Varghese N."/>
            <person name="Submissions S."/>
        </authorList>
    </citation>
    <scope>NUCLEOTIDE SEQUENCE [LARGE SCALE GENOMIC DNA]</scope>
    <source>
        <strain evidence="18 19">ATCC 35905</strain>
    </source>
</reference>
<protein>
    <submittedName>
        <fullName evidence="18">Iron complex outermembrane recepter protein</fullName>
    </submittedName>
</protein>
<sequence length="841" mass="90748">MQVGTSRKRILLITACSVASGMVFSARVWAQSAPAPIIVPSTPDTGAAPILPTGTGTPSAQAVHIAKIRKIYHRLLLKEKNIAAAVSFIDKHQIEAEGTTGSIQSLLKQTPSVNEYQQGLGQAVPVLTIRGVRNSQLAQTLDGIPLQDLLSGAQGSFLNNNVGSPVTLGQLSGTAVYPGVAPPNRQGFATIGGTIAYTLKKPSSTPSAEIFGGYGSFDTSHLGFELNTGAYKNQIDGIRALFRYSQSYTAGYIDNTNARYGDLLLALDKPYNDGLSHLTADVIYNRGQGYVLTSPLPVPELQQNGASFNFPKSDTYNRQNDKYLTVILGDQTYINQNVIASAKVFYIHNESDQTNYLSPAFNPSVYNPAQPYGIDGQALSQFYTASNFGPGNTFYKPGLFTYNPSAVFGQAYAGINATQTDSHTTTIGFTPRVHIFAGVNNITVGGLFAKETSANSQYIYGTDPMPQIAGYNSFALGGGAQRTIYTVFASDKIELLNNKLQIEPGISLTGVYSSNKVPLSYFHSQGYKLANYGKTAEPYLGVSYQLPYNMVAFASYGKGARFAPTTDYSLGSAGSSTSAPKPEIVHAYQAGLRYDTPNLYLKADYFYQKITSAFSFFTNYNTGLSSYINVGAQQFSGVEASGKYRLTPSVVLFGNASYNRARYLNSYSASVTPFQGQFGYAFKGDPVTSAPTWLGNFGVTYNHGPYSARIAGQYTGQQYTTFDYNPTDAAYIPGTAQPASGFPGIQYGLQTAPNKAFLLPGFLTLNVLLKYNVPVHFQSIKVLTLSLNVKNLLGLNYYNHFYNVYQQISGNSPTGFLGTSPYAAAFYGPPRTIFASVSAKF</sequence>
<keyword evidence="7" id="KW-0408">Iron</keyword>
<keyword evidence="9 14" id="KW-0798">TonB box</keyword>
<dbReference type="PROSITE" id="PS52016">
    <property type="entry name" value="TONB_DEPENDENT_REC_3"/>
    <property type="match status" value="1"/>
</dbReference>
<feature type="signal peptide" evidence="15">
    <location>
        <begin position="1"/>
        <end position="30"/>
    </location>
</feature>
<accession>A0A8G2CKJ1</accession>